<comment type="caution">
    <text evidence="2">The sequence shown here is derived from an EMBL/GenBank/DDBJ whole genome shotgun (WGS) entry which is preliminary data.</text>
</comment>
<name>A0A3S3NAD4_9MAGN</name>
<protein>
    <submittedName>
        <fullName evidence="2">Trihelix transcription factor GTL1-like protein</fullName>
    </submittedName>
</protein>
<dbReference type="InterPro" id="IPR044822">
    <property type="entry name" value="Myb_DNA-bind_4"/>
</dbReference>
<dbReference type="Gene3D" id="1.10.10.60">
    <property type="entry name" value="Homeodomain-like"/>
    <property type="match status" value="1"/>
</dbReference>
<dbReference type="AlphaFoldDB" id="A0A3S3NAD4"/>
<feature type="domain" description="Myb-like" evidence="1">
    <location>
        <begin position="15"/>
        <end position="42"/>
    </location>
</feature>
<accession>A0A3S3NAD4</accession>
<dbReference type="Proteomes" id="UP000283530">
    <property type="component" value="Unassembled WGS sequence"/>
</dbReference>
<organism evidence="2 3">
    <name type="scientific">Cinnamomum micranthum f. kanehirae</name>
    <dbReference type="NCBI Taxonomy" id="337451"/>
    <lineage>
        <taxon>Eukaryota</taxon>
        <taxon>Viridiplantae</taxon>
        <taxon>Streptophyta</taxon>
        <taxon>Embryophyta</taxon>
        <taxon>Tracheophyta</taxon>
        <taxon>Spermatophyta</taxon>
        <taxon>Magnoliopsida</taxon>
        <taxon>Magnoliidae</taxon>
        <taxon>Laurales</taxon>
        <taxon>Lauraceae</taxon>
        <taxon>Cinnamomum</taxon>
    </lineage>
</organism>
<dbReference type="PROSITE" id="PS50090">
    <property type="entry name" value="MYB_LIKE"/>
    <property type="match status" value="1"/>
</dbReference>
<keyword evidence="3" id="KW-1185">Reference proteome</keyword>
<gene>
    <name evidence="2" type="ORF">CKAN_02046500</name>
</gene>
<dbReference type="OrthoDB" id="17458at2759"/>
<dbReference type="Pfam" id="PF13837">
    <property type="entry name" value="Myb_DNA-bind_4"/>
    <property type="match status" value="1"/>
</dbReference>
<sequence length="111" mass="12894">MEGRFEKAARRGAVWDELAEEISAEGVKRDGKQCREKWDKLMAELKEVSEGKRDRRESPYFGELLGLVDIDHSVVFMTIILFRSLSEASEVRALRGCHRFGLRRHSSRPMR</sequence>
<dbReference type="EMBL" id="QPKB01000008">
    <property type="protein sequence ID" value="RWR91315.1"/>
    <property type="molecule type" value="Genomic_DNA"/>
</dbReference>
<evidence type="ECO:0000313" key="2">
    <source>
        <dbReference type="EMBL" id="RWR91315.1"/>
    </source>
</evidence>
<proteinExistence type="predicted"/>
<dbReference type="InterPro" id="IPR001005">
    <property type="entry name" value="SANT/Myb"/>
</dbReference>
<evidence type="ECO:0000259" key="1">
    <source>
        <dbReference type="PROSITE" id="PS50090"/>
    </source>
</evidence>
<reference evidence="2 3" key="1">
    <citation type="journal article" date="2019" name="Nat. Plants">
        <title>Stout camphor tree genome fills gaps in understanding of flowering plant genome evolution.</title>
        <authorList>
            <person name="Chaw S.M."/>
            <person name="Liu Y.C."/>
            <person name="Wu Y.W."/>
            <person name="Wang H.Y."/>
            <person name="Lin C.I."/>
            <person name="Wu C.S."/>
            <person name="Ke H.M."/>
            <person name="Chang L.Y."/>
            <person name="Hsu C.Y."/>
            <person name="Yang H.T."/>
            <person name="Sudianto E."/>
            <person name="Hsu M.H."/>
            <person name="Wu K.P."/>
            <person name="Wang L.N."/>
            <person name="Leebens-Mack J.H."/>
            <person name="Tsai I.J."/>
        </authorList>
    </citation>
    <scope>NUCLEOTIDE SEQUENCE [LARGE SCALE GENOMIC DNA]</scope>
    <source>
        <strain evidence="3">cv. Chaw 1501</strain>
        <tissue evidence="2">Young leaves</tissue>
    </source>
</reference>
<evidence type="ECO:0000313" key="3">
    <source>
        <dbReference type="Proteomes" id="UP000283530"/>
    </source>
</evidence>